<dbReference type="Gene3D" id="3.10.10.10">
    <property type="entry name" value="HIV Type 1 Reverse Transcriptase, subunit A, domain 1"/>
    <property type="match status" value="1"/>
</dbReference>
<evidence type="ECO:0000256" key="1">
    <source>
        <dbReference type="SAM" id="MobiDB-lite"/>
    </source>
</evidence>
<dbReference type="EMBL" id="BQNB010016177">
    <property type="protein sequence ID" value="GJT48719.1"/>
    <property type="molecule type" value="Genomic_DNA"/>
</dbReference>
<dbReference type="GO" id="GO:0003964">
    <property type="term" value="F:RNA-directed DNA polymerase activity"/>
    <property type="evidence" value="ECO:0007669"/>
    <property type="project" value="UniProtKB-KW"/>
</dbReference>
<gene>
    <name evidence="3" type="ORF">Tco_0974876</name>
</gene>
<dbReference type="InterPro" id="IPR005162">
    <property type="entry name" value="Retrotrans_gag_dom"/>
</dbReference>
<protein>
    <submittedName>
        <fullName evidence="3">Reverse transcriptase domain-containing protein</fullName>
    </submittedName>
</protein>
<evidence type="ECO:0000313" key="3">
    <source>
        <dbReference type="EMBL" id="GJT48719.1"/>
    </source>
</evidence>
<feature type="region of interest" description="Disordered" evidence="1">
    <location>
        <begin position="421"/>
        <end position="443"/>
    </location>
</feature>
<dbReference type="Proteomes" id="UP001151760">
    <property type="component" value="Unassembled WGS sequence"/>
</dbReference>
<evidence type="ECO:0000313" key="4">
    <source>
        <dbReference type="Proteomes" id="UP001151760"/>
    </source>
</evidence>
<keyword evidence="3" id="KW-0548">Nucleotidyltransferase</keyword>
<feature type="domain" description="Retrotransposon gag" evidence="2">
    <location>
        <begin position="38"/>
        <end position="127"/>
    </location>
</feature>
<proteinExistence type="predicted"/>
<reference evidence="3" key="2">
    <citation type="submission" date="2022-01" db="EMBL/GenBank/DDBJ databases">
        <authorList>
            <person name="Yamashiro T."/>
            <person name="Shiraishi A."/>
            <person name="Satake H."/>
            <person name="Nakayama K."/>
        </authorList>
    </citation>
    <scope>NUCLEOTIDE SEQUENCE</scope>
</reference>
<keyword evidence="3" id="KW-0808">Transferase</keyword>
<evidence type="ECO:0000259" key="2">
    <source>
        <dbReference type="Pfam" id="PF03732"/>
    </source>
</evidence>
<feature type="region of interest" description="Disordered" evidence="1">
    <location>
        <begin position="275"/>
        <end position="296"/>
    </location>
</feature>
<name>A0ABQ5ECS8_9ASTR</name>
<dbReference type="Pfam" id="PF03732">
    <property type="entry name" value="Retrotrans_gag"/>
    <property type="match status" value="1"/>
</dbReference>
<keyword evidence="4" id="KW-1185">Reference proteome</keyword>
<reference evidence="3" key="1">
    <citation type="journal article" date="2022" name="Int. J. Mol. Sci.">
        <title>Draft Genome of Tanacetum Coccineum: Genomic Comparison of Closely Related Tanacetum-Family Plants.</title>
        <authorList>
            <person name="Yamashiro T."/>
            <person name="Shiraishi A."/>
            <person name="Nakayama K."/>
            <person name="Satake H."/>
        </authorList>
    </citation>
    <scope>NUCLEOTIDE SEQUENCE</scope>
</reference>
<sequence length="561" mass="64632">MPNNVKTYDGSDDPDNHLKIFKASAKVERWAIPTWCHMFNSKLTVSARVWFDDLPSESVDIYDDLKKAFLANFLQQKKCIKDPVEIHHIKQREGESIKDFVQRFKAKSRHVKGTLECMRISGFMHGITNPELIKRLHNNIPKSVDEMMKVTTAFLMGEVTVSNQVRKKTLPAYKQQEAGRKQFFDKRVDFRNQQRSEQRRDKFTLLTKSSKEILALDKGKLKAPPPMTTLVEKRNNNKFCEFHGEVGHNTDECMHMRRQIEELIKSGKLSHVIKELKQGSRKDQPKASKKGETSRKDKPLAILMVQPWQRVTRHKITQSFSPNLEISYPPLGDEDGAEGHMIIEAEIGGHFVHRIYVDGGSASEILYENCFNRLRSEVKNQMVPATAPLIGFSREIIWPMGQILLLITVLVQWDHRKDMSEEGSSSLVNSSRNAKIPGPTRDTHSPEIKVAIHPEHPEQTIAIGSTLTEEERKSLCELLRRNLDILAWKSKDMTGVLRHLAEHRLNVREGCSPVRQKKRIQAPKRNKAIQEEVRKLMDAVIMKEVHYHSWLSNPMMVKKAR</sequence>
<feature type="compositionally biased region" description="Low complexity" evidence="1">
    <location>
        <begin position="422"/>
        <end position="431"/>
    </location>
</feature>
<accession>A0ABQ5ECS8</accession>
<keyword evidence="3" id="KW-0695">RNA-directed DNA polymerase</keyword>
<dbReference type="PANTHER" id="PTHR33223">
    <property type="entry name" value="CCHC-TYPE DOMAIN-CONTAINING PROTEIN"/>
    <property type="match status" value="1"/>
</dbReference>
<organism evidence="3 4">
    <name type="scientific">Tanacetum coccineum</name>
    <dbReference type="NCBI Taxonomy" id="301880"/>
    <lineage>
        <taxon>Eukaryota</taxon>
        <taxon>Viridiplantae</taxon>
        <taxon>Streptophyta</taxon>
        <taxon>Embryophyta</taxon>
        <taxon>Tracheophyta</taxon>
        <taxon>Spermatophyta</taxon>
        <taxon>Magnoliopsida</taxon>
        <taxon>eudicotyledons</taxon>
        <taxon>Gunneridae</taxon>
        <taxon>Pentapetalae</taxon>
        <taxon>asterids</taxon>
        <taxon>campanulids</taxon>
        <taxon>Asterales</taxon>
        <taxon>Asteraceae</taxon>
        <taxon>Asteroideae</taxon>
        <taxon>Anthemideae</taxon>
        <taxon>Anthemidinae</taxon>
        <taxon>Tanacetum</taxon>
    </lineage>
</organism>
<dbReference type="PANTHER" id="PTHR33223:SF11">
    <property type="entry name" value="ELEMENT PROTEIN, PUTATIVE-RELATED"/>
    <property type="match status" value="1"/>
</dbReference>
<comment type="caution">
    <text evidence="3">The sequence shown here is derived from an EMBL/GenBank/DDBJ whole genome shotgun (WGS) entry which is preliminary data.</text>
</comment>